<evidence type="ECO:0000313" key="2">
    <source>
        <dbReference type="EMBL" id="RZD17416.1"/>
    </source>
</evidence>
<dbReference type="Proteomes" id="UP000316562">
    <property type="component" value="Unassembled WGS sequence"/>
</dbReference>
<evidence type="ECO:0000313" key="3">
    <source>
        <dbReference type="Proteomes" id="UP000316562"/>
    </source>
</evidence>
<dbReference type="InterPro" id="IPR023346">
    <property type="entry name" value="Lysozyme-like_dom_sf"/>
</dbReference>
<dbReference type="Pfam" id="PF01464">
    <property type="entry name" value="SLT"/>
    <property type="match status" value="1"/>
</dbReference>
<evidence type="ECO:0000259" key="1">
    <source>
        <dbReference type="Pfam" id="PF01464"/>
    </source>
</evidence>
<dbReference type="Gene3D" id="1.10.530.10">
    <property type="match status" value="1"/>
</dbReference>
<proteinExistence type="predicted"/>
<sequence>MVKFLTALAILGAGTVIWICLDMPISNIPNSYGYSYKTIAKTIFAASKDFNVPSALVLSMIKEESDFNINALSDRGAIGLMQLMPQTAKSIGINPYNPLQNIIGGVYYLRYCLNLKNENIALALACYNAGPNGGVPRSTYRYIKKIAGYYQILSK</sequence>
<name>A0A519BJI4_ACIG2</name>
<dbReference type="PANTHER" id="PTHR37423:SF2">
    <property type="entry name" value="MEMBRANE-BOUND LYTIC MUREIN TRANSGLYCOSYLASE C"/>
    <property type="match status" value="1"/>
</dbReference>
<dbReference type="PANTHER" id="PTHR37423">
    <property type="entry name" value="SOLUBLE LYTIC MUREIN TRANSGLYCOSYLASE-RELATED"/>
    <property type="match status" value="1"/>
</dbReference>
<protein>
    <submittedName>
        <fullName evidence="2">Lytic transglycosylase domain-containing protein</fullName>
    </submittedName>
</protein>
<comment type="caution">
    <text evidence="2">The sequence shown here is derived from an EMBL/GenBank/DDBJ whole genome shotgun (WGS) entry which is preliminary data.</text>
</comment>
<dbReference type="AlphaFoldDB" id="A0A519BJI4"/>
<accession>A0A519BJI4</accession>
<gene>
    <name evidence="2" type="ORF">EVJ46_04105</name>
</gene>
<reference evidence="2 3" key="1">
    <citation type="journal article" date="2019" name="ISME J.">
        <title>Insights into ecological role of a new deltaproteobacterial order Candidatus Acidulodesulfobacterales by metagenomics and metatranscriptomics.</title>
        <authorList>
            <person name="Tan S."/>
            <person name="Liu J."/>
            <person name="Fang Y."/>
            <person name="Hedlund B.P."/>
            <person name="Lian Z.H."/>
            <person name="Huang L.Y."/>
            <person name="Li J.T."/>
            <person name="Huang L.N."/>
            <person name="Li W.J."/>
            <person name="Jiang H.C."/>
            <person name="Dong H.L."/>
            <person name="Shu W.S."/>
        </authorList>
    </citation>
    <scope>NUCLEOTIDE SEQUENCE [LARGE SCALE GENOMIC DNA]</scope>
    <source>
        <strain evidence="2">AP2</strain>
    </source>
</reference>
<organism evidence="2 3">
    <name type="scientific">Acididesulfobacter guangdongensis</name>
    <dbReference type="NCBI Taxonomy" id="2597225"/>
    <lineage>
        <taxon>Bacteria</taxon>
        <taxon>Deltaproteobacteria</taxon>
        <taxon>Candidatus Acidulodesulfobacterales</taxon>
        <taxon>Candidatus Acididesulfobacter</taxon>
    </lineage>
</organism>
<feature type="domain" description="Transglycosylase SLT" evidence="1">
    <location>
        <begin position="42"/>
        <end position="132"/>
    </location>
</feature>
<dbReference type="CDD" id="cd00254">
    <property type="entry name" value="LT-like"/>
    <property type="match status" value="1"/>
</dbReference>
<dbReference type="SUPFAM" id="SSF53955">
    <property type="entry name" value="Lysozyme-like"/>
    <property type="match status" value="1"/>
</dbReference>
<dbReference type="InterPro" id="IPR008258">
    <property type="entry name" value="Transglycosylase_SLT_dom_1"/>
</dbReference>
<dbReference type="EMBL" id="SGBC01000001">
    <property type="protein sequence ID" value="RZD17416.1"/>
    <property type="molecule type" value="Genomic_DNA"/>
</dbReference>